<dbReference type="InterPro" id="IPR012349">
    <property type="entry name" value="Split_barrel_FMN-bd"/>
</dbReference>
<dbReference type="SUPFAM" id="SSF63380">
    <property type="entry name" value="Riboflavin synthase domain-like"/>
    <property type="match status" value="1"/>
</dbReference>
<dbReference type="Gene3D" id="3.40.50.80">
    <property type="entry name" value="Nucleotide-binding domain of ferredoxin-NADP reductase (FNR) module"/>
    <property type="match status" value="1"/>
</dbReference>
<gene>
    <name evidence="3" type="ORF">C8A04DRAFT_34147</name>
</gene>
<dbReference type="PANTHER" id="PTHR42815:SF2">
    <property type="entry name" value="FAD-BINDING, PUTATIVE (AFU_ORTHOLOGUE AFUA_6G07600)-RELATED"/>
    <property type="match status" value="1"/>
</dbReference>
<protein>
    <recommendedName>
        <fullName evidence="2">FAD-binding FR-type domain-containing protein</fullName>
    </recommendedName>
</protein>
<feature type="domain" description="FAD-binding FR-type" evidence="2">
    <location>
        <begin position="351"/>
        <end position="490"/>
    </location>
</feature>
<dbReference type="RefSeq" id="XP_062640808.1">
    <property type="nucleotide sequence ID" value="XM_062782730.1"/>
</dbReference>
<dbReference type="Proteomes" id="UP001302676">
    <property type="component" value="Unassembled WGS sequence"/>
</dbReference>
<proteinExistence type="predicted"/>
<dbReference type="GO" id="GO:0016491">
    <property type="term" value="F:oxidoreductase activity"/>
    <property type="evidence" value="ECO:0007669"/>
    <property type="project" value="InterPro"/>
</dbReference>
<accession>A0AAN6V9S1</accession>
<organism evidence="3 4">
    <name type="scientific">Dichotomopilus funicola</name>
    <dbReference type="NCBI Taxonomy" id="1934379"/>
    <lineage>
        <taxon>Eukaryota</taxon>
        <taxon>Fungi</taxon>
        <taxon>Dikarya</taxon>
        <taxon>Ascomycota</taxon>
        <taxon>Pezizomycotina</taxon>
        <taxon>Sordariomycetes</taxon>
        <taxon>Sordariomycetidae</taxon>
        <taxon>Sordariales</taxon>
        <taxon>Chaetomiaceae</taxon>
        <taxon>Dichotomopilus</taxon>
    </lineage>
</organism>
<evidence type="ECO:0000256" key="1">
    <source>
        <dbReference type="SAM" id="MobiDB-lite"/>
    </source>
</evidence>
<dbReference type="InterPro" id="IPR017938">
    <property type="entry name" value="Riboflavin_synthase-like_b-brl"/>
</dbReference>
<comment type="caution">
    <text evidence="3">The sequence shown here is derived from an EMBL/GenBank/DDBJ whole genome shotgun (WGS) entry which is preliminary data.</text>
</comment>
<sequence length="653" mass="70147">MATLLDNSNGWHSGELAVHKLLKVPTSSRQNPTNHGFPPAYGYRVTVSPLVAVGTLDDEGRPWTTIWGGERGFARPVAEGILGVQGLVDKTHDPVIQALLGEAVDGEVYQPENIKLMSALSVDLETRDRVKMAGKMVVGSVASKSDSNTVAEAQLAMHVQESLGNCPKYLNIKDIRAHIPSPLLISSSLPLPTGALALIEQADMFFISSSNGQTMDTNHRGGPAGFVRVVSNTPDSVTLVYPEYSGNRLYQTLGNLHNNPLAGIAIPDYTTSDILYLTGSTQLLVGPDAAALLPHTNLAVKITVHAARFVHDGLPIRGTPGELSPYNPPVRRLATELPPSSAAATDETTSSPTATLTLTNREILTPTIARLTFLLKNREPQPRSWHPGQHITLTFASELDQGYSHMREDDPQSLNDDYVRTFTISNPPPPPSVEENDTGKGKEDEVKVQLTVRLHGPATKLLFSQRFGATFAPLEIGVLGIGGAEAFRIPVPTSSSAGSAPVGATSAEDSDSRTKAVFVAGGIGITPLLAQAPGLLSSAAGSEEEDKGLEVLWSLRGEDLPLAVDSFERIEGLGGVTRVFVTGDKNNVDEDVVEKLKELGAKVERRRLTREDVLEARDIVRGTKYFACASPALLRSVVDWLGEEQVVFESFEY</sequence>
<evidence type="ECO:0000313" key="4">
    <source>
        <dbReference type="Proteomes" id="UP001302676"/>
    </source>
</evidence>
<evidence type="ECO:0000313" key="3">
    <source>
        <dbReference type="EMBL" id="KAK4147437.1"/>
    </source>
</evidence>
<name>A0AAN6V9S1_9PEZI</name>
<dbReference type="InterPro" id="IPR017927">
    <property type="entry name" value="FAD-bd_FR_type"/>
</dbReference>
<keyword evidence="4" id="KW-1185">Reference proteome</keyword>
<evidence type="ECO:0000259" key="2">
    <source>
        <dbReference type="PROSITE" id="PS51384"/>
    </source>
</evidence>
<dbReference type="SUPFAM" id="SSF52343">
    <property type="entry name" value="Ferredoxin reductase-like, C-terminal NADP-linked domain"/>
    <property type="match status" value="1"/>
</dbReference>
<feature type="region of interest" description="Disordered" evidence="1">
    <location>
        <begin position="423"/>
        <end position="442"/>
    </location>
</feature>
<dbReference type="InterPro" id="IPR039261">
    <property type="entry name" value="FNR_nucleotide-bd"/>
</dbReference>
<dbReference type="PROSITE" id="PS51384">
    <property type="entry name" value="FAD_FR"/>
    <property type="match status" value="1"/>
</dbReference>
<feature type="compositionally biased region" description="Low complexity" evidence="1">
    <location>
        <begin position="338"/>
        <end position="356"/>
    </location>
</feature>
<dbReference type="PANTHER" id="PTHR42815">
    <property type="entry name" value="FAD-BINDING, PUTATIVE (AFU_ORTHOLOGUE AFUA_6G07600)-RELATED"/>
    <property type="match status" value="1"/>
</dbReference>
<feature type="region of interest" description="Disordered" evidence="1">
    <location>
        <begin position="337"/>
        <end position="356"/>
    </location>
</feature>
<dbReference type="EMBL" id="MU853556">
    <property type="protein sequence ID" value="KAK4147437.1"/>
    <property type="molecule type" value="Genomic_DNA"/>
</dbReference>
<reference evidence="3" key="2">
    <citation type="submission" date="2023-05" db="EMBL/GenBank/DDBJ databases">
        <authorList>
            <consortium name="Lawrence Berkeley National Laboratory"/>
            <person name="Steindorff A."/>
            <person name="Hensen N."/>
            <person name="Bonometti L."/>
            <person name="Westerberg I."/>
            <person name="Brannstrom I.O."/>
            <person name="Guillou S."/>
            <person name="Cros-Aarteil S."/>
            <person name="Calhoun S."/>
            <person name="Haridas S."/>
            <person name="Kuo A."/>
            <person name="Mondo S."/>
            <person name="Pangilinan J."/>
            <person name="Riley R."/>
            <person name="Labutti K."/>
            <person name="Andreopoulos B."/>
            <person name="Lipzen A."/>
            <person name="Chen C."/>
            <person name="Yanf M."/>
            <person name="Daum C."/>
            <person name="Ng V."/>
            <person name="Clum A."/>
            <person name="Ohm R."/>
            <person name="Martin F."/>
            <person name="Silar P."/>
            <person name="Natvig D."/>
            <person name="Lalanne C."/>
            <person name="Gautier V."/>
            <person name="Ament-Velasquez S.L."/>
            <person name="Kruys A."/>
            <person name="Hutchinson M.I."/>
            <person name="Powell A.J."/>
            <person name="Barry K."/>
            <person name="Miller A.N."/>
            <person name="Grigoriev I.V."/>
            <person name="Debuchy R."/>
            <person name="Gladieux P."/>
            <person name="Thoren M.H."/>
            <person name="Johannesson H."/>
        </authorList>
    </citation>
    <scope>NUCLEOTIDE SEQUENCE</scope>
    <source>
        <strain evidence="3">CBS 141.50</strain>
    </source>
</reference>
<dbReference type="Gene3D" id="2.30.110.10">
    <property type="entry name" value="Electron Transport, Fmn-binding Protein, Chain A"/>
    <property type="match status" value="1"/>
</dbReference>
<dbReference type="AlphaFoldDB" id="A0AAN6V9S1"/>
<dbReference type="GeneID" id="87819343"/>
<reference evidence="3" key="1">
    <citation type="journal article" date="2023" name="Mol. Phylogenet. Evol.">
        <title>Genome-scale phylogeny and comparative genomics of the fungal order Sordariales.</title>
        <authorList>
            <person name="Hensen N."/>
            <person name="Bonometti L."/>
            <person name="Westerberg I."/>
            <person name="Brannstrom I.O."/>
            <person name="Guillou S."/>
            <person name="Cros-Aarteil S."/>
            <person name="Calhoun S."/>
            <person name="Haridas S."/>
            <person name="Kuo A."/>
            <person name="Mondo S."/>
            <person name="Pangilinan J."/>
            <person name="Riley R."/>
            <person name="LaButti K."/>
            <person name="Andreopoulos B."/>
            <person name="Lipzen A."/>
            <person name="Chen C."/>
            <person name="Yan M."/>
            <person name="Daum C."/>
            <person name="Ng V."/>
            <person name="Clum A."/>
            <person name="Steindorff A."/>
            <person name="Ohm R.A."/>
            <person name="Martin F."/>
            <person name="Silar P."/>
            <person name="Natvig D.O."/>
            <person name="Lalanne C."/>
            <person name="Gautier V."/>
            <person name="Ament-Velasquez S.L."/>
            <person name="Kruys A."/>
            <person name="Hutchinson M.I."/>
            <person name="Powell A.J."/>
            <person name="Barry K."/>
            <person name="Miller A.N."/>
            <person name="Grigoriev I.V."/>
            <person name="Debuchy R."/>
            <person name="Gladieux P."/>
            <person name="Hiltunen Thoren M."/>
            <person name="Johannesson H."/>
        </authorList>
    </citation>
    <scope>NUCLEOTIDE SEQUENCE</scope>
    <source>
        <strain evidence="3">CBS 141.50</strain>
    </source>
</reference>